<organism evidence="4 5">
    <name type="scientific">Candidatus Kaiserbacteria bacterium RIFCSPHIGHO2_02_FULL_49_34</name>
    <dbReference type="NCBI Taxonomy" id="1798491"/>
    <lineage>
        <taxon>Bacteria</taxon>
        <taxon>Candidatus Kaiseribacteriota</taxon>
    </lineage>
</organism>
<protein>
    <recommendedName>
        <fullName evidence="3">Carbohydrate kinase PfkB domain-containing protein</fullName>
    </recommendedName>
</protein>
<dbReference type="Pfam" id="PF00294">
    <property type="entry name" value="PfkB"/>
    <property type="match status" value="1"/>
</dbReference>
<evidence type="ECO:0000259" key="3">
    <source>
        <dbReference type="Pfam" id="PF00294"/>
    </source>
</evidence>
<reference evidence="4 5" key="1">
    <citation type="journal article" date="2016" name="Nat. Commun.">
        <title>Thousands of microbial genomes shed light on interconnected biogeochemical processes in an aquifer system.</title>
        <authorList>
            <person name="Anantharaman K."/>
            <person name="Brown C.T."/>
            <person name="Hug L.A."/>
            <person name="Sharon I."/>
            <person name="Castelle C.J."/>
            <person name="Probst A.J."/>
            <person name="Thomas B.C."/>
            <person name="Singh A."/>
            <person name="Wilkins M.J."/>
            <person name="Karaoz U."/>
            <person name="Brodie E.L."/>
            <person name="Williams K.H."/>
            <person name="Hubbard S.S."/>
            <person name="Banfield J.F."/>
        </authorList>
    </citation>
    <scope>NUCLEOTIDE SEQUENCE [LARGE SCALE GENOMIC DNA]</scope>
</reference>
<dbReference type="PANTHER" id="PTHR10584:SF166">
    <property type="entry name" value="RIBOKINASE"/>
    <property type="match status" value="1"/>
</dbReference>
<gene>
    <name evidence="4" type="ORF">A3C87_03375</name>
</gene>
<comment type="caution">
    <text evidence="4">The sequence shown here is derived from an EMBL/GenBank/DDBJ whole genome shotgun (WGS) entry which is preliminary data.</text>
</comment>
<dbReference type="SUPFAM" id="SSF53613">
    <property type="entry name" value="Ribokinase-like"/>
    <property type="match status" value="1"/>
</dbReference>
<dbReference type="GO" id="GO:0016301">
    <property type="term" value="F:kinase activity"/>
    <property type="evidence" value="ECO:0007669"/>
    <property type="project" value="UniProtKB-KW"/>
</dbReference>
<dbReference type="Gene3D" id="3.40.1190.20">
    <property type="match status" value="1"/>
</dbReference>
<dbReference type="EMBL" id="MFLE01000025">
    <property type="protein sequence ID" value="OGG61165.1"/>
    <property type="molecule type" value="Genomic_DNA"/>
</dbReference>
<keyword evidence="1" id="KW-0808">Transferase</keyword>
<dbReference type="InterPro" id="IPR029056">
    <property type="entry name" value="Ribokinase-like"/>
</dbReference>
<dbReference type="STRING" id="1798491.A3C87_03375"/>
<keyword evidence="2" id="KW-0418">Kinase</keyword>
<evidence type="ECO:0000256" key="2">
    <source>
        <dbReference type="ARBA" id="ARBA00022777"/>
    </source>
</evidence>
<dbReference type="Proteomes" id="UP000176511">
    <property type="component" value="Unassembled WGS sequence"/>
</dbReference>
<dbReference type="AlphaFoldDB" id="A0A1F6DID3"/>
<evidence type="ECO:0000256" key="1">
    <source>
        <dbReference type="ARBA" id="ARBA00022679"/>
    </source>
</evidence>
<dbReference type="InterPro" id="IPR011611">
    <property type="entry name" value="PfkB_dom"/>
</dbReference>
<evidence type="ECO:0000313" key="4">
    <source>
        <dbReference type="EMBL" id="OGG61165.1"/>
    </source>
</evidence>
<proteinExistence type="predicted"/>
<evidence type="ECO:0000313" key="5">
    <source>
        <dbReference type="Proteomes" id="UP000176511"/>
    </source>
</evidence>
<name>A0A1F6DID3_9BACT</name>
<dbReference type="GO" id="GO:0005829">
    <property type="term" value="C:cytosol"/>
    <property type="evidence" value="ECO:0007669"/>
    <property type="project" value="TreeGrafter"/>
</dbReference>
<accession>A0A1F6DID3</accession>
<dbReference type="PANTHER" id="PTHR10584">
    <property type="entry name" value="SUGAR KINASE"/>
    <property type="match status" value="1"/>
</dbReference>
<sequence>MTYDILAIGDITIDDFIALNPDEARIDRDERTGRERLSMEFGGKIPYLSSTVVPAVGNSPNAAVSAARLGLKSALATNIGADRHGKECLEVLRREGVHTSCVVQHERKATNYHYVLRYGAERTILIKHEAYPYTMPALPNPPRAIYFSSIGEDGIQFHHDIAAYCAQHPEIQLTFQPGTFQLRLGFDTLRDLYAVTHLFVCNVEEAQQILDTDEKDIPTLMRAIRDCGPRTVSITDGTRGAFALDEDDVAWFMPAYPDPKEPIDRTGAGDSFASTVTAMRLHGLPLHEALRYGPINSMNVVQHIGAQEGLLTREKLDEHLANAPENYTVRRLT</sequence>
<feature type="domain" description="Carbohydrate kinase PfkB" evidence="3">
    <location>
        <begin position="55"/>
        <end position="310"/>
    </location>
</feature>